<comment type="caution">
    <text evidence="2">The sequence shown here is derived from an EMBL/GenBank/DDBJ whole genome shotgun (WGS) entry which is preliminary data.</text>
</comment>
<keyword evidence="3" id="KW-1185">Reference proteome</keyword>
<name>A0AAI8VKW9_9PEZI</name>
<sequence length="89" mass="8723">MGTEAAMETMSAGIARESESSDLTTATEAVRDGIFRVTATDLDVNIPSVVVAGAGAGAAGAEADGAAGDVFGAFRRGISGLDVVMGTSI</sequence>
<protein>
    <submittedName>
        <fullName evidence="2">Uu.00g003500.m01.CDS01</fullName>
    </submittedName>
</protein>
<accession>A0AAI8VKW9</accession>
<dbReference type="EMBL" id="CAUWAG010000008">
    <property type="protein sequence ID" value="CAJ2506220.1"/>
    <property type="molecule type" value="Genomic_DNA"/>
</dbReference>
<gene>
    <name evidence="2" type="ORF">KHLLAP_LOCUS6688</name>
</gene>
<evidence type="ECO:0000313" key="2">
    <source>
        <dbReference type="EMBL" id="CAJ2506220.1"/>
    </source>
</evidence>
<reference evidence="2" key="1">
    <citation type="submission" date="2023-10" db="EMBL/GenBank/DDBJ databases">
        <authorList>
            <person name="Hackl T."/>
        </authorList>
    </citation>
    <scope>NUCLEOTIDE SEQUENCE</scope>
</reference>
<dbReference type="AlphaFoldDB" id="A0AAI8VKW9"/>
<evidence type="ECO:0000313" key="3">
    <source>
        <dbReference type="Proteomes" id="UP001295740"/>
    </source>
</evidence>
<organism evidence="2 3">
    <name type="scientific">Anthostomella pinea</name>
    <dbReference type="NCBI Taxonomy" id="933095"/>
    <lineage>
        <taxon>Eukaryota</taxon>
        <taxon>Fungi</taxon>
        <taxon>Dikarya</taxon>
        <taxon>Ascomycota</taxon>
        <taxon>Pezizomycotina</taxon>
        <taxon>Sordariomycetes</taxon>
        <taxon>Xylariomycetidae</taxon>
        <taxon>Xylariales</taxon>
        <taxon>Xylariaceae</taxon>
        <taxon>Anthostomella</taxon>
    </lineage>
</organism>
<proteinExistence type="predicted"/>
<feature type="region of interest" description="Disordered" evidence="1">
    <location>
        <begin position="1"/>
        <end position="25"/>
    </location>
</feature>
<dbReference type="Proteomes" id="UP001295740">
    <property type="component" value="Unassembled WGS sequence"/>
</dbReference>
<evidence type="ECO:0000256" key="1">
    <source>
        <dbReference type="SAM" id="MobiDB-lite"/>
    </source>
</evidence>